<name>A0A0L8HHR7_OCTBM</name>
<dbReference type="EMBL" id="KQ418101">
    <property type="protein sequence ID" value="KOF88803.1"/>
    <property type="molecule type" value="Genomic_DNA"/>
</dbReference>
<proteinExistence type="predicted"/>
<sequence>MERHPAIKLHLTNAYTSIISCWHESEAVYYGWMPFQLPTLTNFSLQGYLLLFLCSWASPAKNYRICCLQGT</sequence>
<evidence type="ECO:0000313" key="1">
    <source>
        <dbReference type="EMBL" id="KOF88803.1"/>
    </source>
</evidence>
<accession>A0A0L8HHR7</accession>
<protein>
    <submittedName>
        <fullName evidence="1">Uncharacterized protein</fullName>
    </submittedName>
</protein>
<organism evidence="1">
    <name type="scientific">Octopus bimaculoides</name>
    <name type="common">California two-spotted octopus</name>
    <dbReference type="NCBI Taxonomy" id="37653"/>
    <lineage>
        <taxon>Eukaryota</taxon>
        <taxon>Metazoa</taxon>
        <taxon>Spiralia</taxon>
        <taxon>Lophotrochozoa</taxon>
        <taxon>Mollusca</taxon>
        <taxon>Cephalopoda</taxon>
        <taxon>Coleoidea</taxon>
        <taxon>Octopodiformes</taxon>
        <taxon>Octopoda</taxon>
        <taxon>Incirrata</taxon>
        <taxon>Octopodidae</taxon>
        <taxon>Octopus</taxon>
    </lineage>
</organism>
<dbReference type="PROSITE" id="PS51257">
    <property type="entry name" value="PROKAR_LIPOPROTEIN"/>
    <property type="match status" value="1"/>
</dbReference>
<reference evidence="1" key="1">
    <citation type="submission" date="2015-07" db="EMBL/GenBank/DDBJ databases">
        <title>MeaNS - Measles Nucleotide Surveillance Program.</title>
        <authorList>
            <person name="Tran T."/>
            <person name="Druce J."/>
        </authorList>
    </citation>
    <scope>NUCLEOTIDE SEQUENCE</scope>
    <source>
        <strain evidence="1">UCB-OBI-ISO-001</strain>
        <tissue evidence="1">Gonad</tissue>
    </source>
</reference>
<dbReference type="AlphaFoldDB" id="A0A0L8HHR7"/>
<gene>
    <name evidence="1" type="ORF">OCBIM_22014206mg</name>
</gene>